<keyword evidence="5" id="KW-1185">Reference proteome</keyword>
<evidence type="ECO:0000313" key="5">
    <source>
        <dbReference type="Proteomes" id="UP001642409"/>
    </source>
</evidence>
<evidence type="ECO:0000256" key="3">
    <source>
        <dbReference type="SAM" id="Phobius"/>
    </source>
</evidence>
<keyword evidence="1" id="KW-0175">Coiled coil</keyword>
<keyword evidence="3" id="KW-0472">Membrane</keyword>
<reference evidence="4 5" key="1">
    <citation type="submission" date="2024-07" db="EMBL/GenBank/DDBJ databases">
        <authorList>
            <person name="Akdeniz Z."/>
        </authorList>
    </citation>
    <scope>NUCLEOTIDE SEQUENCE [LARGE SCALE GENOMIC DNA]</scope>
</reference>
<feature type="compositionally biased region" description="Basic and acidic residues" evidence="2">
    <location>
        <begin position="123"/>
        <end position="139"/>
    </location>
</feature>
<protein>
    <submittedName>
        <fullName evidence="4">Titin-like</fullName>
    </submittedName>
</protein>
<proteinExistence type="predicted"/>
<sequence>MQLVTVFMYDCLNTSEFSIENKSIMFVMNNREPCIRRQFKLKFTLVAQTNIKYVFLKDVNVDTEQVAIFTCEDYLGPPMKCQTNIQRVQAKTAEFFVEGEDEEYDRDQGEPMPMDVVIRRQEEAQRKKELQEQMEKAASERNITQNPEQQPLGMNEEDANDFFKQQNQDEMTLDEEQQQLQLEMQKQFKNQQQMEEELRKQRELQFQQEAQRLQELENERLKQVAEEQEKLRQIELQKQAELQAQETERQKQIQEQQAIEIQKQQQIEQERLQQIEREVLLQKQIEEQKQKELEKQIHKQQEEERLRQQKEEALRLKELRKEEKIQRELEERNKKFEENKYKIHRKTNFALVFAPVLLTNMFVLITLVKCRYRSYKEAGKRYIVKK</sequence>
<feature type="region of interest" description="Disordered" evidence="2">
    <location>
        <begin position="123"/>
        <end position="155"/>
    </location>
</feature>
<evidence type="ECO:0000256" key="2">
    <source>
        <dbReference type="SAM" id="MobiDB-lite"/>
    </source>
</evidence>
<comment type="caution">
    <text evidence="4">The sequence shown here is derived from an EMBL/GenBank/DDBJ whole genome shotgun (WGS) entry which is preliminary data.</text>
</comment>
<dbReference type="Proteomes" id="UP001642409">
    <property type="component" value="Unassembled WGS sequence"/>
</dbReference>
<organism evidence="4 5">
    <name type="scientific">Hexamita inflata</name>
    <dbReference type="NCBI Taxonomy" id="28002"/>
    <lineage>
        <taxon>Eukaryota</taxon>
        <taxon>Metamonada</taxon>
        <taxon>Diplomonadida</taxon>
        <taxon>Hexamitidae</taxon>
        <taxon>Hexamitinae</taxon>
        <taxon>Hexamita</taxon>
    </lineage>
</organism>
<feature type="coiled-coil region" evidence="1">
    <location>
        <begin position="177"/>
        <end position="340"/>
    </location>
</feature>
<accession>A0ABP1HGJ9</accession>
<keyword evidence="3" id="KW-0812">Transmembrane</keyword>
<dbReference type="EMBL" id="CAXDID020000031">
    <property type="protein sequence ID" value="CAL5994032.1"/>
    <property type="molecule type" value="Genomic_DNA"/>
</dbReference>
<name>A0ABP1HGJ9_9EUKA</name>
<evidence type="ECO:0000313" key="4">
    <source>
        <dbReference type="EMBL" id="CAL5994032.1"/>
    </source>
</evidence>
<keyword evidence="3" id="KW-1133">Transmembrane helix</keyword>
<gene>
    <name evidence="4" type="ORF">HINF_LOCUS13352</name>
</gene>
<evidence type="ECO:0000256" key="1">
    <source>
        <dbReference type="SAM" id="Coils"/>
    </source>
</evidence>
<feature type="transmembrane region" description="Helical" evidence="3">
    <location>
        <begin position="349"/>
        <end position="368"/>
    </location>
</feature>